<dbReference type="AlphaFoldDB" id="A0A6M2D2Y0"/>
<proteinExistence type="predicted"/>
<name>A0A6M2D2Y0_RHIMP</name>
<reference evidence="1" key="1">
    <citation type="submission" date="2019-09" db="EMBL/GenBank/DDBJ databases">
        <title>Organ-specific transcriptomic study of the physiology of the cattle tick, Rhipicephalus microplus.</title>
        <authorList>
            <person name="Tirloni L."/>
            <person name="Braz G."/>
            <person name="Gandara A.C.P."/>
            <person name="Sabadin G.A."/>
            <person name="da Silva R.M."/>
            <person name="Guizzo M.G."/>
            <person name="Machado J.A."/>
            <person name="Costa E.P."/>
            <person name="Gomes H.F."/>
            <person name="Moraes J."/>
            <person name="Mota M.B.S."/>
            <person name="Mesquita R.D."/>
            <person name="Alvarenga P.H."/>
            <person name="Alves F."/>
            <person name="Seixas A."/>
            <person name="da Fonseca R.N."/>
            <person name="Fogaca A."/>
            <person name="Logullo C."/>
            <person name="Tanaka A."/>
            <person name="Daffre S."/>
            <person name="Termignoni C."/>
            <person name="Vaz I.S.Jr."/>
            <person name="Oliveira P.L."/>
            <person name="Ribeiro J.M."/>
        </authorList>
    </citation>
    <scope>NUCLEOTIDE SEQUENCE</scope>
    <source>
        <strain evidence="1">Porto Alegre</strain>
    </source>
</reference>
<sequence>MTGLAGKLKDIAGLQHAIYADNITVRTTTGSLAEKEDRLQQAASTIEKYARIRGLQCSAEKSEFIRFTKRKARSIDPNLKLEVKLDGNVIPEKDTVRILRMWLQANQRCLHKLNQLKTSVQQISRMISRITNNRKGMREQDTLKLVKSLVISRITYSLPYQIMNREEKEKANQIIVMAYKTALRLPQITSNDKLLALDLHNTIEELSEAKLLVQENRLLQTPTGRAVLTKLGRDTLLQTHQETKEVPSELREWYTVLPIPEER</sequence>
<accession>A0A6M2D2Y0</accession>
<evidence type="ECO:0000313" key="1">
    <source>
        <dbReference type="EMBL" id="NOV40315.1"/>
    </source>
</evidence>
<organism evidence="1">
    <name type="scientific">Rhipicephalus microplus</name>
    <name type="common">Cattle tick</name>
    <name type="synonym">Boophilus microplus</name>
    <dbReference type="NCBI Taxonomy" id="6941"/>
    <lineage>
        <taxon>Eukaryota</taxon>
        <taxon>Metazoa</taxon>
        <taxon>Ecdysozoa</taxon>
        <taxon>Arthropoda</taxon>
        <taxon>Chelicerata</taxon>
        <taxon>Arachnida</taxon>
        <taxon>Acari</taxon>
        <taxon>Parasitiformes</taxon>
        <taxon>Ixodida</taxon>
        <taxon>Ixodoidea</taxon>
        <taxon>Ixodidae</taxon>
        <taxon>Rhipicephalinae</taxon>
        <taxon>Rhipicephalus</taxon>
        <taxon>Boophilus</taxon>
    </lineage>
</organism>
<dbReference type="EMBL" id="GHWJ01007578">
    <property type="protein sequence ID" value="NOV40315.1"/>
    <property type="molecule type" value="Transcribed_RNA"/>
</dbReference>
<dbReference type="VEuPathDB" id="VectorBase:LOC119177642"/>
<protein>
    <submittedName>
        <fullName evidence="1">Putative tick transposon</fullName>
    </submittedName>
</protein>
<dbReference type="OrthoDB" id="6491850at2759"/>